<protein>
    <recommendedName>
        <fullName evidence="4">Autophagy-related protein 2</fullName>
    </recommendedName>
</protein>
<feature type="region of interest" description="Disordered" evidence="13">
    <location>
        <begin position="729"/>
        <end position="792"/>
    </location>
</feature>
<evidence type="ECO:0000256" key="13">
    <source>
        <dbReference type="SAM" id="MobiDB-lite"/>
    </source>
</evidence>
<feature type="region of interest" description="Disordered" evidence="13">
    <location>
        <begin position="615"/>
        <end position="705"/>
    </location>
</feature>
<dbReference type="GO" id="GO:0061908">
    <property type="term" value="C:phagophore"/>
    <property type="evidence" value="ECO:0007669"/>
    <property type="project" value="TreeGrafter"/>
</dbReference>
<feature type="region of interest" description="Disordered" evidence="13">
    <location>
        <begin position="282"/>
        <end position="305"/>
    </location>
</feature>
<dbReference type="PANTHER" id="PTHR13190">
    <property type="entry name" value="AUTOPHAGY-RELATED 2, ISOFORM A"/>
    <property type="match status" value="1"/>
</dbReference>
<dbReference type="Proteomes" id="UP000800092">
    <property type="component" value="Unassembled WGS sequence"/>
</dbReference>
<feature type="region of interest" description="Disordered" evidence="13">
    <location>
        <begin position="538"/>
        <end position="581"/>
    </location>
</feature>
<evidence type="ECO:0000256" key="8">
    <source>
        <dbReference type="ARBA" id="ARBA00023055"/>
    </source>
</evidence>
<comment type="subcellular location">
    <subcellularLocation>
        <location evidence="1">Endoplasmic reticulum membrane</location>
        <topology evidence="1">Peripheral membrane protein</topology>
    </subcellularLocation>
    <subcellularLocation>
        <location evidence="2">Preautophagosomal structure membrane</location>
        <topology evidence="2">Peripheral membrane protein</topology>
    </subcellularLocation>
</comment>
<dbReference type="GO" id="GO:0061723">
    <property type="term" value="P:glycophagy"/>
    <property type="evidence" value="ECO:0007669"/>
    <property type="project" value="TreeGrafter"/>
</dbReference>
<comment type="catalytic activity">
    <reaction evidence="10">
        <text>a 1,2-diacyl-sn-glycero-3-phospho-L-serine(in) = a 1,2-diacyl-sn-glycero-3-phospho-L-serine(out)</text>
        <dbReference type="Rhea" id="RHEA:38663"/>
        <dbReference type="ChEBI" id="CHEBI:57262"/>
    </reaction>
</comment>
<feature type="compositionally biased region" description="Basic and acidic residues" evidence="13">
    <location>
        <begin position="339"/>
        <end position="350"/>
    </location>
</feature>
<dbReference type="PANTHER" id="PTHR13190:SF1">
    <property type="entry name" value="AUTOPHAGY-RELATED 2, ISOFORM A"/>
    <property type="match status" value="1"/>
</dbReference>
<evidence type="ECO:0000256" key="11">
    <source>
        <dbReference type="ARBA" id="ARBA00024615"/>
    </source>
</evidence>
<reference evidence="14" key="1">
    <citation type="journal article" date="2020" name="Stud. Mycol.">
        <title>101 Dothideomycetes genomes: a test case for predicting lifestyles and emergence of pathogens.</title>
        <authorList>
            <person name="Haridas S."/>
            <person name="Albert R."/>
            <person name="Binder M."/>
            <person name="Bloem J."/>
            <person name="Labutti K."/>
            <person name="Salamov A."/>
            <person name="Andreopoulos B."/>
            <person name="Baker S."/>
            <person name="Barry K."/>
            <person name="Bills G."/>
            <person name="Bluhm B."/>
            <person name="Cannon C."/>
            <person name="Castanera R."/>
            <person name="Culley D."/>
            <person name="Daum C."/>
            <person name="Ezra D."/>
            <person name="Gonzalez J."/>
            <person name="Henrissat B."/>
            <person name="Kuo A."/>
            <person name="Liang C."/>
            <person name="Lipzen A."/>
            <person name="Lutzoni F."/>
            <person name="Magnuson J."/>
            <person name="Mondo S."/>
            <person name="Nolan M."/>
            <person name="Ohm R."/>
            <person name="Pangilinan J."/>
            <person name="Park H.-J."/>
            <person name="Ramirez L."/>
            <person name="Alfaro M."/>
            <person name="Sun H."/>
            <person name="Tritt A."/>
            <person name="Yoshinaga Y."/>
            <person name="Zwiers L.-H."/>
            <person name="Turgeon B."/>
            <person name="Goodwin S."/>
            <person name="Spatafora J."/>
            <person name="Crous P."/>
            <person name="Grigoriev I."/>
        </authorList>
    </citation>
    <scope>NUCLEOTIDE SEQUENCE</scope>
    <source>
        <strain evidence="14">Tuck. ex Michener</strain>
    </source>
</reference>
<keyword evidence="9" id="KW-0472">Membrane</keyword>
<dbReference type="Pfam" id="PF13329">
    <property type="entry name" value="ATG2_CAD"/>
    <property type="match status" value="1"/>
</dbReference>
<dbReference type="EMBL" id="ML991815">
    <property type="protein sequence ID" value="KAF2232444.1"/>
    <property type="molecule type" value="Genomic_DNA"/>
</dbReference>
<dbReference type="GO" id="GO:0000045">
    <property type="term" value="P:autophagosome assembly"/>
    <property type="evidence" value="ECO:0007669"/>
    <property type="project" value="TreeGrafter"/>
</dbReference>
<evidence type="ECO:0000256" key="7">
    <source>
        <dbReference type="ARBA" id="ARBA00023006"/>
    </source>
</evidence>
<feature type="region of interest" description="Disordered" evidence="13">
    <location>
        <begin position="176"/>
        <end position="211"/>
    </location>
</feature>
<evidence type="ECO:0000256" key="6">
    <source>
        <dbReference type="ARBA" id="ARBA00022824"/>
    </source>
</evidence>
<evidence type="ECO:0000256" key="1">
    <source>
        <dbReference type="ARBA" id="ARBA00004406"/>
    </source>
</evidence>
<evidence type="ECO:0000256" key="2">
    <source>
        <dbReference type="ARBA" id="ARBA00004623"/>
    </source>
</evidence>
<evidence type="ECO:0000256" key="5">
    <source>
        <dbReference type="ARBA" id="ARBA00022448"/>
    </source>
</evidence>
<dbReference type="GO" id="GO:0043495">
    <property type="term" value="F:protein-membrane adaptor activity"/>
    <property type="evidence" value="ECO:0007669"/>
    <property type="project" value="TreeGrafter"/>
</dbReference>
<dbReference type="GO" id="GO:0000422">
    <property type="term" value="P:autophagy of mitochondrion"/>
    <property type="evidence" value="ECO:0007669"/>
    <property type="project" value="TreeGrafter"/>
</dbReference>
<dbReference type="OrthoDB" id="18982at2759"/>
<evidence type="ECO:0000256" key="3">
    <source>
        <dbReference type="ARBA" id="ARBA00009714"/>
    </source>
</evidence>
<comment type="catalytic activity">
    <reaction evidence="12">
        <text>a 1,2-diacyl-sn-glycero-3-phosphocholine(in) = a 1,2-diacyl-sn-glycero-3-phosphocholine(out)</text>
        <dbReference type="Rhea" id="RHEA:38571"/>
        <dbReference type="ChEBI" id="CHEBI:57643"/>
    </reaction>
</comment>
<proteinExistence type="inferred from homology"/>
<feature type="compositionally biased region" description="Polar residues" evidence="13">
    <location>
        <begin position="417"/>
        <end position="442"/>
    </location>
</feature>
<feature type="region of interest" description="Disordered" evidence="13">
    <location>
        <begin position="398"/>
        <end position="497"/>
    </location>
</feature>
<evidence type="ECO:0000256" key="4">
    <source>
        <dbReference type="ARBA" id="ARBA00018070"/>
    </source>
</evidence>
<dbReference type="GO" id="GO:0034727">
    <property type="term" value="P:piecemeal microautophagy of the nucleus"/>
    <property type="evidence" value="ECO:0007669"/>
    <property type="project" value="TreeGrafter"/>
</dbReference>
<dbReference type="GO" id="GO:0034045">
    <property type="term" value="C:phagophore assembly site membrane"/>
    <property type="evidence" value="ECO:0007669"/>
    <property type="project" value="UniProtKB-SubCell"/>
</dbReference>
<dbReference type="GO" id="GO:0006869">
    <property type="term" value="P:lipid transport"/>
    <property type="evidence" value="ECO:0007669"/>
    <property type="project" value="UniProtKB-KW"/>
</dbReference>
<comment type="similarity">
    <text evidence="3">Belongs to the ATG2 family.</text>
</comment>
<evidence type="ECO:0000313" key="15">
    <source>
        <dbReference type="Proteomes" id="UP000800092"/>
    </source>
</evidence>
<evidence type="ECO:0000256" key="9">
    <source>
        <dbReference type="ARBA" id="ARBA00023136"/>
    </source>
</evidence>
<feature type="compositionally biased region" description="Basic and acidic residues" evidence="13">
    <location>
        <begin position="678"/>
        <end position="694"/>
    </location>
</feature>
<sequence length="2203" mass="241794">MAYFIPSYIQKRLLQYALTRLELLDSDALDLGNLDIALGKRSTVDLRDIGLRLPKLTSLLHLPECLRLVKARILHLRVTVPADIYRSGIVVEVDGVIAQIQVLEQPSEGVSRDPRPKKEAPLNKPRQASRRLKSPPLRERRTRRASSFSDSDSENDDYIPTTQDLAKSFLDVEPQEEREELEAAINTQSQRLSESSSSTAESLAEQEVGTGTELSVPGFLASFLKGVRDRLEVRIRDVEFRVDLAFPRQDKVEDSPAEPTPVSISLRAKQLGIEGLTADNVEHTSENSASNSSGPSSTPHSRVGKRHIRLDHVCAYLITESPLFERAAKASRSPSVTSRPDKARRLRGADEFAGGSLSMQSTPTSPMKRQSSYPSSPVSERSHGVEIAGETLAASVITADDDRFADPADDDDPRTPIASSPTASKTPSVQSFGEPASESTISEPHVEESQMSDIWKSYANDDRPGLQYSIGASGMLEPQTHNDDEQIYRSSSSFPEEPGFMNTSDLISFEGTGNANLQDSREGLRSSLPLLEADSNFDAAPSQIHPKRDPLPGPRLSPEFSNSDSNGGETGIATPFDEGMSESRIYSHEEAESMYMSAMAAESIHSAQRLHLPGAWDSHSDSGNECLPNPASVAEDTSIGQGSALSGASVHERCETPKPRESPSEQQSRSIYPSIEPQDDKVDLQDEMRNKDDPFTGENISPASPIEMDNMTAKQFLMVKEISLWIPEPQDSQFSKDSTDGNARAKEQSDHRAPGTFSKYAETGTSRRRRSSMIHRSSDVPPTEMPGEPSRKDEFEVSIGDVELVGDVATVQLLLETVSMLLSTTKADSSSFGTKKDKTEAGATSQLRLNLSVSNISLSLVEYLQAVSRSTLLQNSTRSKSLEQENNSDVLFKLRWQGLRSCFETSPQSTTIEASISLFSLGYPGEDILSFDDSARLRTSVRDLKEPQLDAMSLSFSNVGGTTVIKIGTLPININFDLQKLDDTLISFGGLSGILELSSSIMSNSTILADSPSPKRARGVHFESPHPALEPKSTPVTKLNIRLGGALVAIRGRSSHVTFQSSAIKVLFRLQHGLVGLSVDEIRLAGPYLTNEDEDVPALIQLANTRAEFLFTPQDDDLERLLSILTPSRDKYENDDDILIDTLLRQRRKGSVIRLGIGKAQVEIQNLEKLEVLTKLGDELAKLSTVTKYLPEDDRPGILTLCAIEELETKVTINDAFGTLAINTQGSQIAHVGLPSLLAIEVGTVIAQRGHGEQLVHPVHDLTPPERLPMIMARFLGGEIEPIAKLKFFNVCLEYRVPTIMAILGLKDGAMPEDVLADVAASVATITAASPKKLSPQSTRSSDFFGHSSGALHLDVLLRDCALGLNPRVMSSKVLLVLTDTKLLSNLPGKENLKSAVDVRKASILMIDQEEIYGLPNERLSKRPGSAGLGSRQVAELCKGGYVSISYISAARADIRLLDNSDGSQTVDVELRDDLFVLETCADSTQTLFETLNALKPPMPPSRDTKYRTEVISMEEMMASFTGDAFNSSQNSSEVSEEPLGLDEGDLLDDEELPANLEYVGSFYNPDPQPTDEEFGDSILNEQDIEQVASSRPTRELGSQPLLESFQEQYEVGSGDSPLSFEENYFGTGSEVQGHARKWDSVKNQPGTTNEFKVRGSPLKVRARDVHIIWNLFDGYDWQSTRDIITKTVNNIEHRAEERRSRRRRSANVEEEDDESVIGDFLFNSIYIGVPANRDPKDLTRQINRNVDDMITETESLATGTTTVTAMSRSPSRGHSAFNRSKKLKVHRSKQHKITFELKSVSLDMIVFPPGSGETQSSIDIKVKEFEIFDHVPTSTWKKFATYLHDAGEREMGKPMIRIEVLTVKPVAELAASELVLKVNVLPLRLHVDQDALDFITRFFEFKAPSDNKAAPRKEDEVFLQRVEVNTVRVKLDYKPKKIDYGGLRSGHTGEFMNFFILDGADFYLRHVIVYGILGFDKLHKTLNDIWQPDVRSNQLPGVLAGLAPVRGLVNVGSGVRDLVVVPMREYRKDGRVVRSIQKGAAAFAKTTTSELARLGAKLAIGTHTALQGAENILSPAQISHAEGWDDANISSDDEDAPKGKKNISAYADAPINISSAIRSAAQSLERDLLTARDAIIAIPGEVADAEGLTGGARAVVRRAPTVLLRPAMGLAGAVGKVGLGVGNWVDPEGRRREEREGKWKKH</sequence>
<feature type="compositionally biased region" description="Low complexity" evidence="13">
    <location>
        <begin position="286"/>
        <end position="301"/>
    </location>
</feature>
<feature type="region of interest" description="Disordered" evidence="13">
    <location>
        <begin position="327"/>
        <end position="384"/>
    </location>
</feature>
<keyword evidence="7" id="KW-0072">Autophagy</keyword>
<dbReference type="InterPro" id="IPR026849">
    <property type="entry name" value="ATG2"/>
</dbReference>
<comment type="catalytic activity">
    <reaction evidence="11">
        <text>a 1,2-diacyl-sn-glycero-3-phosphoethanolamine(in) = a 1,2-diacyl-sn-glycero-3-phosphoethanolamine(out)</text>
        <dbReference type="Rhea" id="RHEA:38895"/>
        <dbReference type="ChEBI" id="CHEBI:64612"/>
    </reaction>
</comment>
<gene>
    <name evidence="14" type="ORF">EV356DRAFT_525159</name>
</gene>
<organism evidence="14 15">
    <name type="scientific">Viridothelium virens</name>
    <name type="common">Speckled blister lichen</name>
    <name type="synonym">Trypethelium virens</name>
    <dbReference type="NCBI Taxonomy" id="1048519"/>
    <lineage>
        <taxon>Eukaryota</taxon>
        <taxon>Fungi</taxon>
        <taxon>Dikarya</taxon>
        <taxon>Ascomycota</taxon>
        <taxon>Pezizomycotina</taxon>
        <taxon>Dothideomycetes</taxon>
        <taxon>Dothideomycetes incertae sedis</taxon>
        <taxon>Trypetheliales</taxon>
        <taxon>Trypetheliaceae</taxon>
        <taxon>Viridothelium</taxon>
    </lineage>
</organism>
<keyword evidence="8" id="KW-0445">Lipid transport</keyword>
<feature type="compositionally biased region" description="Low complexity" evidence="13">
    <location>
        <begin position="187"/>
        <end position="207"/>
    </location>
</feature>
<dbReference type="GO" id="GO:0005789">
    <property type="term" value="C:endoplasmic reticulum membrane"/>
    <property type="evidence" value="ECO:0007669"/>
    <property type="project" value="UniProtKB-SubCell"/>
</dbReference>
<accession>A0A6A6H2X4</accession>
<feature type="region of interest" description="Disordered" evidence="13">
    <location>
        <begin position="105"/>
        <end position="159"/>
    </location>
</feature>
<feature type="compositionally biased region" description="Basic and acidic residues" evidence="13">
    <location>
        <begin position="737"/>
        <end position="753"/>
    </location>
</feature>
<evidence type="ECO:0000313" key="14">
    <source>
        <dbReference type="EMBL" id="KAF2232444.1"/>
    </source>
</evidence>
<feature type="compositionally biased region" description="Basic and acidic residues" evidence="13">
    <location>
        <begin position="650"/>
        <end position="663"/>
    </location>
</feature>
<evidence type="ECO:0000256" key="10">
    <source>
        <dbReference type="ARBA" id="ARBA00024479"/>
    </source>
</evidence>
<keyword evidence="6" id="KW-0256">Endoplasmic reticulum</keyword>
<feature type="compositionally biased region" description="Basic and acidic residues" evidence="13">
    <location>
        <begin position="110"/>
        <end position="121"/>
    </location>
</feature>
<name>A0A6A6H2X4_VIRVR</name>
<dbReference type="GO" id="GO:0032266">
    <property type="term" value="F:phosphatidylinositol-3-phosphate binding"/>
    <property type="evidence" value="ECO:0007669"/>
    <property type="project" value="TreeGrafter"/>
</dbReference>
<dbReference type="GO" id="GO:0061709">
    <property type="term" value="P:reticulophagy"/>
    <property type="evidence" value="ECO:0007669"/>
    <property type="project" value="TreeGrafter"/>
</dbReference>
<evidence type="ECO:0000256" key="12">
    <source>
        <dbReference type="ARBA" id="ARBA00024631"/>
    </source>
</evidence>
<keyword evidence="15" id="KW-1185">Reference proteome</keyword>
<keyword evidence="5" id="KW-0813">Transport</keyword>
<feature type="compositionally biased region" description="Polar residues" evidence="13">
    <location>
        <begin position="357"/>
        <end position="370"/>
    </location>
</feature>